<dbReference type="Proteomes" id="UP001210678">
    <property type="component" value="Unassembled WGS sequence"/>
</dbReference>
<name>A0ABT4YND3_9VIBR</name>
<evidence type="ECO:0000313" key="2">
    <source>
        <dbReference type="Proteomes" id="UP001210678"/>
    </source>
</evidence>
<gene>
    <name evidence="1" type="ORF">PGX00_04935</name>
</gene>
<sequence>MSRSIYLHLAVLLVKADLKREERVWKRKLRRTVHDIPWHNAHLLRDIGLETDGRTIGFTEPHHVTVERRIRHLRRVHRSRIVT</sequence>
<keyword evidence="2" id="KW-1185">Reference proteome</keyword>
<evidence type="ECO:0000313" key="1">
    <source>
        <dbReference type="EMBL" id="MDB1123054.1"/>
    </source>
</evidence>
<comment type="caution">
    <text evidence="1">The sequence shown here is derived from an EMBL/GenBank/DDBJ whole genome shotgun (WGS) entry which is preliminary data.</text>
</comment>
<reference evidence="1 2" key="1">
    <citation type="submission" date="2023-01" db="EMBL/GenBank/DDBJ databases">
        <title>Vibrio sp. KJ40-1 sp.nov, isolated from marine algae.</title>
        <authorList>
            <person name="Butt M."/>
            <person name="Kim J.M.J."/>
            <person name="Jeon C.O.C."/>
        </authorList>
    </citation>
    <scope>NUCLEOTIDE SEQUENCE [LARGE SCALE GENOMIC DNA]</scope>
    <source>
        <strain evidence="1 2">KJ40-1</strain>
    </source>
</reference>
<proteinExistence type="predicted"/>
<dbReference type="EMBL" id="JAQLOI010000001">
    <property type="protein sequence ID" value="MDB1123054.1"/>
    <property type="molecule type" value="Genomic_DNA"/>
</dbReference>
<protein>
    <submittedName>
        <fullName evidence="1">DUF1127 domain-containing protein</fullName>
    </submittedName>
</protein>
<dbReference type="RefSeq" id="WP_272133399.1">
    <property type="nucleotide sequence ID" value="NZ_JAQLOI010000001.1"/>
</dbReference>
<organism evidence="1 2">
    <name type="scientific">Vibrio algarum</name>
    <dbReference type="NCBI Taxonomy" id="3020714"/>
    <lineage>
        <taxon>Bacteria</taxon>
        <taxon>Pseudomonadati</taxon>
        <taxon>Pseudomonadota</taxon>
        <taxon>Gammaproteobacteria</taxon>
        <taxon>Vibrionales</taxon>
        <taxon>Vibrionaceae</taxon>
        <taxon>Vibrio</taxon>
    </lineage>
</organism>
<accession>A0ABT4YND3</accession>